<protein>
    <submittedName>
        <fullName evidence="2">Uncharacterized protein</fullName>
    </submittedName>
</protein>
<keyword evidence="1" id="KW-1133">Transmembrane helix</keyword>
<gene>
    <name evidence="2" type="ORF">NC998_16130</name>
</gene>
<proteinExistence type="predicted"/>
<comment type="caution">
    <text evidence="2">The sequence shown here is derived from an EMBL/GenBank/DDBJ whole genome shotgun (WGS) entry which is preliminary data.</text>
</comment>
<evidence type="ECO:0000256" key="1">
    <source>
        <dbReference type="SAM" id="Phobius"/>
    </source>
</evidence>
<keyword evidence="3" id="KW-1185">Reference proteome</keyword>
<keyword evidence="1" id="KW-0812">Transmembrane</keyword>
<accession>A0ABV0JA18</accession>
<name>A0ABV0JA18_9CYAN</name>
<dbReference type="RefSeq" id="WP_190436985.1">
    <property type="nucleotide sequence ID" value="NZ_JAMPKM010000009.1"/>
</dbReference>
<feature type="transmembrane region" description="Helical" evidence="1">
    <location>
        <begin position="84"/>
        <end position="104"/>
    </location>
</feature>
<sequence length="112" mass="12221">MNKKCLIGELACASLLVVASLMMLASAAFYKIPFFSTLALLWGLLSAAIATLPLVITGALKVITAVRQKREMWQSVLKLLLNSLALLIYLVALAWISMFLVFLLSGEPYMGN</sequence>
<evidence type="ECO:0000313" key="3">
    <source>
        <dbReference type="Proteomes" id="UP001464891"/>
    </source>
</evidence>
<feature type="transmembrane region" description="Helical" evidence="1">
    <location>
        <begin position="37"/>
        <end position="63"/>
    </location>
</feature>
<reference evidence="2 3" key="1">
    <citation type="submission" date="2022-04" db="EMBL/GenBank/DDBJ databases">
        <title>Positive selection, recombination, and allopatry shape intraspecific diversity of widespread and dominant cyanobacteria.</title>
        <authorList>
            <person name="Wei J."/>
            <person name="Shu W."/>
            <person name="Hu C."/>
        </authorList>
    </citation>
    <scope>NUCLEOTIDE SEQUENCE [LARGE SCALE GENOMIC DNA]</scope>
    <source>
        <strain evidence="2 3">GB2-A4</strain>
    </source>
</reference>
<evidence type="ECO:0000313" key="2">
    <source>
        <dbReference type="EMBL" id="MEP0818628.1"/>
    </source>
</evidence>
<dbReference type="Proteomes" id="UP001464891">
    <property type="component" value="Unassembled WGS sequence"/>
</dbReference>
<organism evidence="2 3">
    <name type="scientific">Trichocoleus desertorum GB2-A4</name>
    <dbReference type="NCBI Taxonomy" id="2933944"/>
    <lineage>
        <taxon>Bacteria</taxon>
        <taxon>Bacillati</taxon>
        <taxon>Cyanobacteriota</taxon>
        <taxon>Cyanophyceae</taxon>
        <taxon>Leptolyngbyales</taxon>
        <taxon>Trichocoleusaceae</taxon>
        <taxon>Trichocoleus</taxon>
    </lineage>
</organism>
<dbReference type="EMBL" id="JAMPKM010000009">
    <property type="protein sequence ID" value="MEP0818628.1"/>
    <property type="molecule type" value="Genomic_DNA"/>
</dbReference>
<keyword evidence="1" id="KW-0472">Membrane</keyword>